<keyword evidence="4" id="KW-1185">Reference proteome</keyword>
<dbReference type="SUPFAM" id="SSF48452">
    <property type="entry name" value="TPR-like"/>
    <property type="match status" value="1"/>
</dbReference>
<proteinExistence type="predicted"/>
<feature type="chain" id="PRO_5045951845" evidence="1">
    <location>
        <begin position="19"/>
        <end position="474"/>
    </location>
</feature>
<organism evidence="3 4">
    <name type="scientific">Butyricimonas hominis</name>
    <dbReference type="NCBI Taxonomy" id="2763032"/>
    <lineage>
        <taxon>Bacteria</taxon>
        <taxon>Pseudomonadati</taxon>
        <taxon>Bacteroidota</taxon>
        <taxon>Bacteroidia</taxon>
        <taxon>Bacteroidales</taxon>
        <taxon>Odoribacteraceae</taxon>
        <taxon>Butyricimonas</taxon>
    </lineage>
</organism>
<name>A0ABR7D0Q5_9BACT</name>
<accession>A0ABR7D0Q5</accession>
<protein>
    <submittedName>
        <fullName evidence="3">RagB/SusD family nutrient uptake outer membrane protein</fullName>
    </submittedName>
</protein>
<feature type="signal peptide" evidence="1">
    <location>
        <begin position="1"/>
        <end position="18"/>
    </location>
</feature>
<feature type="domain" description="SusD-like N-terminal" evidence="2">
    <location>
        <begin position="81"/>
        <end position="206"/>
    </location>
</feature>
<dbReference type="InterPro" id="IPR033985">
    <property type="entry name" value="SusD-like_N"/>
</dbReference>
<evidence type="ECO:0000313" key="3">
    <source>
        <dbReference type="EMBL" id="MBC5621508.1"/>
    </source>
</evidence>
<evidence type="ECO:0000259" key="2">
    <source>
        <dbReference type="Pfam" id="PF14322"/>
    </source>
</evidence>
<sequence length="474" mass="54123">MKKSFYILWMALGLVSGACTDWLTVQPKTTIVADHLYTTDAGVEQALNGTYILMKTSVYNPGGIMGGAGFAEGLAATWSNMGNDLNKHIYNINNEFVGSMFDGAFMGLYKIISNATPLINGMEQNKELLSEEVYNIVKGEALAIRACVHLDLIRLWGPMPTKVDRTKTYLPYVTEYSTSKYTYHTYDEYMEKLFADLNEAEALLKKSDPILNFPANNTTNGSTKWLKRQCHFNYYGVLGLQSRARLWYGDKEEALRYAKMVKEAVNTDGTPKFKLGDQALFSSFGDGAWDGTMYPEHLCGVDVSEVFDYNKSSFGGTNVKVEMTNMAFSFLELYDNNTSDLRFQVWLYSTRRPPFNVTCRKYECMRPDTRAEATNMPVVRLSEMYLTIMECGTLTEANAAFEEFCTARKMTYVPLMEGDRKERVTREFIKELMAEGQNFFTYKRNEVKRMFNQPEDSDDCDIQQYVLPLPPKEF</sequence>
<evidence type="ECO:0000256" key="1">
    <source>
        <dbReference type="SAM" id="SignalP"/>
    </source>
</evidence>
<dbReference type="PROSITE" id="PS51257">
    <property type="entry name" value="PROKAR_LIPOPROTEIN"/>
    <property type="match status" value="1"/>
</dbReference>
<gene>
    <name evidence="3" type="ORF">H8S64_10400</name>
</gene>
<reference evidence="3 4" key="1">
    <citation type="submission" date="2020-08" db="EMBL/GenBank/DDBJ databases">
        <title>Genome public.</title>
        <authorList>
            <person name="Liu C."/>
            <person name="Sun Q."/>
        </authorList>
    </citation>
    <scope>NUCLEOTIDE SEQUENCE [LARGE SCALE GENOMIC DNA]</scope>
    <source>
        <strain evidence="3 4">NSJ-56</strain>
    </source>
</reference>
<dbReference type="InterPro" id="IPR011990">
    <property type="entry name" value="TPR-like_helical_dom_sf"/>
</dbReference>
<dbReference type="EMBL" id="JACOOH010000004">
    <property type="protein sequence ID" value="MBC5621508.1"/>
    <property type="molecule type" value="Genomic_DNA"/>
</dbReference>
<dbReference type="Gene3D" id="1.25.40.390">
    <property type="match status" value="1"/>
</dbReference>
<evidence type="ECO:0000313" key="4">
    <source>
        <dbReference type="Proteomes" id="UP000646484"/>
    </source>
</evidence>
<comment type="caution">
    <text evidence="3">The sequence shown here is derived from an EMBL/GenBank/DDBJ whole genome shotgun (WGS) entry which is preliminary data.</text>
</comment>
<dbReference type="Pfam" id="PF14322">
    <property type="entry name" value="SusD-like_3"/>
    <property type="match status" value="1"/>
</dbReference>
<keyword evidence="1" id="KW-0732">Signal</keyword>
<dbReference type="Proteomes" id="UP000646484">
    <property type="component" value="Unassembled WGS sequence"/>
</dbReference>
<dbReference type="RefSeq" id="WP_186976005.1">
    <property type="nucleotide sequence ID" value="NZ_JACOOH010000004.1"/>
</dbReference>